<dbReference type="AlphaFoldDB" id="A0A0C3L0R0"/>
<keyword evidence="2" id="KW-0479">Metal-binding</keyword>
<dbReference type="PANTHER" id="PTHR47338">
    <property type="entry name" value="ZN(II)2CYS6 TRANSCRIPTION FACTOR (EUROFUNG)-RELATED"/>
    <property type="match status" value="1"/>
</dbReference>
<proteinExistence type="predicted"/>
<dbReference type="GO" id="GO:0008270">
    <property type="term" value="F:zinc ion binding"/>
    <property type="evidence" value="ECO:0007669"/>
    <property type="project" value="InterPro"/>
</dbReference>
<keyword evidence="3" id="KW-0805">Transcription regulation</keyword>
<gene>
    <name evidence="8" type="ORF">M407DRAFT_7353</name>
</gene>
<dbReference type="STRING" id="1051891.A0A0C3L0R0"/>
<dbReference type="CDD" id="cd12148">
    <property type="entry name" value="fungal_TF_MHR"/>
    <property type="match status" value="1"/>
</dbReference>
<evidence type="ECO:0000256" key="5">
    <source>
        <dbReference type="ARBA" id="ARBA00023242"/>
    </source>
</evidence>
<dbReference type="GO" id="GO:0000981">
    <property type="term" value="F:DNA-binding transcription factor activity, RNA polymerase II-specific"/>
    <property type="evidence" value="ECO:0007669"/>
    <property type="project" value="InterPro"/>
</dbReference>
<name>A0A0C3L0R0_9AGAM</name>
<reference evidence="9" key="2">
    <citation type="submission" date="2015-01" db="EMBL/GenBank/DDBJ databases">
        <title>Evolutionary Origins and Diversification of the Mycorrhizal Mutualists.</title>
        <authorList>
            <consortium name="DOE Joint Genome Institute"/>
            <consortium name="Mycorrhizal Genomics Consortium"/>
            <person name="Kohler A."/>
            <person name="Kuo A."/>
            <person name="Nagy L.G."/>
            <person name="Floudas D."/>
            <person name="Copeland A."/>
            <person name="Barry K.W."/>
            <person name="Cichocki N."/>
            <person name="Veneault-Fourrey C."/>
            <person name="LaButti K."/>
            <person name="Lindquist E.A."/>
            <person name="Lipzen A."/>
            <person name="Lundell T."/>
            <person name="Morin E."/>
            <person name="Murat C."/>
            <person name="Riley R."/>
            <person name="Ohm R."/>
            <person name="Sun H."/>
            <person name="Tunlid A."/>
            <person name="Henrissat B."/>
            <person name="Grigoriev I.V."/>
            <person name="Hibbett D.S."/>
            <person name="Martin F."/>
        </authorList>
    </citation>
    <scope>NUCLEOTIDE SEQUENCE [LARGE SCALE GENOMIC DNA]</scope>
    <source>
        <strain evidence="9">MUT 4182</strain>
    </source>
</reference>
<evidence type="ECO:0000313" key="8">
    <source>
        <dbReference type="EMBL" id="KIO27273.1"/>
    </source>
</evidence>
<dbReference type="PANTHER" id="PTHR47338:SF29">
    <property type="entry name" value="ZN(2)-C6 FUNGAL-TYPE DOMAIN-CONTAINING PROTEIN"/>
    <property type="match status" value="1"/>
</dbReference>
<comment type="subcellular location">
    <subcellularLocation>
        <location evidence="1">Nucleus</location>
    </subcellularLocation>
</comment>
<reference evidence="8 9" key="1">
    <citation type="submission" date="2014-04" db="EMBL/GenBank/DDBJ databases">
        <authorList>
            <consortium name="DOE Joint Genome Institute"/>
            <person name="Kuo A."/>
            <person name="Girlanda M."/>
            <person name="Perotto S."/>
            <person name="Kohler A."/>
            <person name="Nagy L.G."/>
            <person name="Floudas D."/>
            <person name="Copeland A."/>
            <person name="Barry K.W."/>
            <person name="Cichocki N."/>
            <person name="Veneault-Fourrey C."/>
            <person name="LaButti K."/>
            <person name="Lindquist E.A."/>
            <person name="Lipzen A."/>
            <person name="Lundell T."/>
            <person name="Morin E."/>
            <person name="Murat C."/>
            <person name="Sun H."/>
            <person name="Tunlid A."/>
            <person name="Henrissat B."/>
            <person name="Grigoriev I.V."/>
            <person name="Hibbett D.S."/>
            <person name="Martin F."/>
            <person name="Nordberg H.P."/>
            <person name="Cantor M.N."/>
            <person name="Hua S.X."/>
        </authorList>
    </citation>
    <scope>NUCLEOTIDE SEQUENCE [LARGE SCALE GENOMIC DNA]</scope>
    <source>
        <strain evidence="8 9">MUT 4182</strain>
    </source>
</reference>
<keyword evidence="4" id="KW-0804">Transcription</keyword>
<dbReference type="OrthoDB" id="2309723at2759"/>
<protein>
    <recommendedName>
        <fullName evidence="7">Xylanolytic transcriptional activator regulatory domain-containing protein</fullName>
    </recommendedName>
</protein>
<dbReference type="Pfam" id="PF04082">
    <property type="entry name" value="Fungal_trans"/>
    <property type="match status" value="1"/>
</dbReference>
<dbReference type="GO" id="GO:0006351">
    <property type="term" value="P:DNA-templated transcription"/>
    <property type="evidence" value="ECO:0007669"/>
    <property type="project" value="InterPro"/>
</dbReference>
<evidence type="ECO:0000256" key="1">
    <source>
        <dbReference type="ARBA" id="ARBA00004123"/>
    </source>
</evidence>
<dbReference type="InterPro" id="IPR007219">
    <property type="entry name" value="XnlR_reg_dom"/>
</dbReference>
<feature type="compositionally biased region" description="Pro residues" evidence="6">
    <location>
        <begin position="10"/>
        <end position="23"/>
    </location>
</feature>
<evidence type="ECO:0000256" key="6">
    <source>
        <dbReference type="SAM" id="MobiDB-lite"/>
    </source>
</evidence>
<dbReference type="InterPro" id="IPR050815">
    <property type="entry name" value="TF_fung"/>
</dbReference>
<dbReference type="HOGENOM" id="CLU_403960_0_0_1"/>
<sequence>MQNNPQSENRPPPSNPPSPPPTRPYRAKGPTLGKGKACELCRSRRVANKECIYVDKPRPPSSTVALSAKLAGLEERYRMLSEMAASGDTTRTHVQAGNVVLSSLQFVYLPSYQYSPFACPYYPIPPLGPENAVNWVASLDFPRLPPIQPENSQPQPGALDDPYLEERLTKKDRKTMIELYLRECYRYSVSIAPSNLVAKLDDQNPRKRPHPCVFNAMMLVARDMATRLTVEPAPDETGSRPVIFVMPESTPSEDALVSRIQAQCIQSLADVDRLLDYIQASLLLSHWFITHGRVLEGQYTSAVVNRFIINCQLHQIDNIALQEMAPGTVPPTDGASRWDGSLLGRPKDREELAIRISLFWGSFFLDKIIRFVTGVPPTYDDTDACHITTAFPRTRDEYVSGTAFEVPYASVDSLFDGTSSASQYQDSLGTLHMKGVALLDRAMRTATDVKAAFPIASPEEAIYFYESIKKLKSTSKQVFSNPSYNRSAASRSRALFVTTVKAVVGLLALTAEIHATHMKKSDGTFVLFDDEDSALKNRVDAAHACATVIAVALDEIKAMAAGISLEAKPLGIEQTCFTIGLLLTVPVGVLLEKLTQMESCIETEPHGCHRRMQLEQEKSDDELQLKIMLNAIHAFRDDCPVVGNATHSARLNSPGMKPEGSTRLRLERLQGFHLTRNVPVH</sequence>
<dbReference type="GO" id="GO:0005634">
    <property type="term" value="C:nucleus"/>
    <property type="evidence" value="ECO:0007669"/>
    <property type="project" value="UniProtKB-SubCell"/>
</dbReference>
<accession>A0A0C3L0R0</accession>
<keyword evidence="5" id="KW-0539">Nucleus</keyword>
<keyword evidence="9" id="KW-1185">Reference proteome</keyword>
<dbReference type="Proteomes" id="UP000054248">
    <property type="component" value="Unassembled WGS sequence"/>
</dbReference>
<organism evidence="8 9">
    <name type="scientific">Tulasnella calospora MUT 4182</name>
    <dbReference type="NCBI Taxonomy" id="1051891"/>
    <lineage>
        <taxon>Eukaryota</taxon>
        <taxon>Fungi</taxon>
        <taxon>Dikarya</taxon>
        <taxon>Basidiomycota</taxon>
        <taxon>Agaricomycotina</taxon>
        <taxon>Agaricomycetes</taxon>
        <taxon>Cantharellales</taxon>
        <taxon>Tulasnellaceae</taxon>
        <taxon>Tulasnella</taxon>
    </lineage>
</organism>
<evidence type="ECO:0000313" key="9">
    <source>
        <dbReference type="Proteomes" id="UP000054248"/>
    </source>
</evidence>
<feature type="region of interest" description="Disordered" evidence="6">
    <location>
        <begin position="1"/>
        <end position="33"/>
    </location>
</feature>
<dbReference type="GO" id="GO:0003677">
    <property type="term" value="F:DNA binding"/>
    <property type="evidence" value="ECO:0007669"/>
    <property type="project" value="InterPro"/>
</dbReference>
<evidence type="ECO:0000259" key="7">
    <source>
        <dbReference type="Pfam" id="PF04082"/>
    </source>
</evidence>
<evidence type="ECO:0000256" key="2">
    <source>
        <dbReference type="ARBA" id="ARBA00022723"/>
    </source>
</evidence>
<evidence type="ECO:0000256" key="4">
    <source>
        <dbReference type="ARBA" id="ARBA00023163"/>
    </source>
</evidence>
<dbReference type="EMBL" id="KN823011">
    <property type="protein sequence ID" value="KIO27273.1"/>
    <property type="molecule type" value="Genomic_DNA"/>
</dbReference>
<evidence type="ECO:0000256" key="3">
    <source>
        <dbReference type="ARBA" id="ARBA00023015"/>
    </source>
</evidence>
<feature type="domain" description="Xylanolytic transcriptional activator regulatory" evidence="7">
    <location>
        <begin position="200"/>
        <end position="396"/>
    </location>
</feature>